<dbReference type="SUPFAM" id="SSF111352">
    <property type="entry name" value="Ammonium transporter"/>
    <property type="match status" value="1"/>
</dbReference>
<dbReference type="PANTHER" id="PTHR43029:SF38">
    <property type="entry name" value="AMMONIUM TRANSPORTER 2"/>
    <property type="match status" value="1"/>
</dbReference>
<dbReference type="EMBL" id="JAUESC010000383">
    <property type="protein sequence ID" value="KAK0584272.1"/>
    <property type="molecule type" value="Genomic_DNA"/>
</dbReference>
<feature type="domain" description="Ammonium transporter AmtB-like" evidence="9">
    <location>
        <begin position="130"/>
        <end position="197"/>
    </location>
</feature>
<keyword evidence="3" id="KW-0813">Transport</keyword>
<keyword evidence="4 8" id="KW-0812">Transmembrane</keyword>
<dbReference type="GO" id="GO:0008519">
    <property type="term" value="F:ammonium channel activity"/>
    <property type="evidence" value="ECO:0007669"/>
    <property type="project" value="InterPro"/>
</dbReference>
<comment type="caution">
    <text evidence="10">The sequence shown here is derived from an EMBL/GenBank/DDBJ whole genome shotgun (WGS) entry which is preliminary data.</text>
</comment>
<evidence type="ECO:0000256" key="1">
    <source>
        <dbReference type="ARBA" id="ARBA00004141"/>
    </source>
</evidence>
<dbReference type="AlphaFoldDB" id="A0AA39RYI2"/>
<keyword evidence="11" id="KW-1185">Reference proteome</keyword>
<reference evidence="10" key="2">
    <citation type="submission" date="2023-06" db="EMBL/GenBank/DDBJ databases">
        <authorList>
            <person name="Swenson N.G."/>
            <person name="Wegrzyn J.L."/>
            <person name="Mcevoy S.L."/>
        </authorList>
    </citation>
    <scope>NUCLEOTIDE SEQUENCE</scope>
    <source>
        <strain evidence="10">NS2018</strain>
        <tissue evidence="10">Leaf</tissue>
    </source>
</reference>
<evidence type="ECO:0000256" key="3">
    <source>
        <dbReference type="ARBA" id="ARBA00022448"/>
    </source>
</evidence>
<comment type="similarity">
    <text evidence="2">Belongs to the ammonia transporter channel (TC 1.A.11.2) family.</text>
</comment>
<keyword evidence="6 8" id="KW-0472">Membrane</keyword>
<name>A0AA39RYI2_ACESA</name>
<keyword evidence="7" id="KW-0924">Ammonia transport</keyword>
<evidence type="ECO:0000256" key="8">
    <source>
        <dbReference type="SAM" id="Phobius"/>
    </source>
</evidence>
<evidence type="ECO:0000256" key="6">
    <source>
        <dbReference type="ARBA" id="ARBA00023136"/>
    </source>
</evidence>
<evidence type="ECO:0000313" key="11">
    <source>
        <dbReference type="Proteomes" id="UP001168877"/>
    </source>
</evidence>
<dbReference type="InterPro" id="IPR024041">
    <property type="entry name" value="NH4_transpt_AmtB-like_dom"/>
</dbReference>
<sequence length="255" mass="27958">MATLVYFQFTFAAITVILLAGSVLARMNIKAWMAFVPLWLIFSYTVGAFSLWGGGFLYHWGVIDYSGGFVIHLSSGIAGLTAAYWVGPRLKSDRERFPPNNVLLMLAGAGLLWMGWSACLCGHLLMFYFGKPSVIGAVQGMVTGLACITPGAGLVQCWAAIVFGILSGSIPWVSMMILHKKSSLLQKVDDTLGVFHTRSGRAAWCDINRSTSRARALQANIACAQHKGRLLRWKRRHPTTEAAGRGGVRYRMEHC</sequence>
<feature type="transmembrane region" description="Helical" evidence="8">
    <location>
        <begin position="6"/>
        <end position="25"/>
    </location>
</feature>
<dbReference type="Pfam" id="PF00909">
    <property type="entry name" value="Ammonium_transp"/>
    <property type="match status" value="2"/>
</dbReference>
<evidence type="ECO:0000256" key="2">
    <source>
        <dbReference type="ARBA" id="ARBA00005887"/>
    </source>
</evidence>
<feature type="transmembrane region" description="Helical" evidence="8">
    <location>
        <begin position="32"/>
        <end position="53"/>
    </location>
</feature>
<proteinExistence type="inferred from homology"/>
<organism evidence="10 11">
    <name type="scientific">Acer saccharum</name>
    <name type="common">Sugar maple</name>
    <dbReference type="NCBI Taxonomy" id="4024"/>
    <lineage>
        <taxon>Eukaryota</taxon>
        <taxon>Viridiplantae</taxon>
        <taxon>Streptophyta</taxon>
        <taxon>Embryophyta</taxon>
        <taxon>Tracheophyta</taxon>
        <taxon>Spermatophyta</taxon>
        <taxon>Magnoliopsida</taxon>
        <taxon>eudicotyledons</taxon>
        <taxon>Gunneridae</taxon>
        <taxon>Pentapetalae</taxon>
        <taxon>rosids</taxon>
        <taxon>malvids</taxon>
        <taxon>Sapindales</taxon>
        <taxon>Sapindaceae</taxon>
        <taxon>Hippocastanoideae</taxon>
        <taxon>Acereae</taxon>
        <taxon>Acer</taxon>
    </lineage>
</organism>
<evidence type="ECO:0000256" key="7">
    <source>
        <dbReference type="ARBA" id="ARBA00023177"/>
    </source>
</evidence>
<dbReference type="InterPro" id="IPR001905">
    <property type="entry name" value="Ammonium_transpt"/>
</dbReference>
<gene>
    <name evidence="10" type="ORF">LWI29_010345</name>
</gene>
<dbReference type="PANTHER" id="PTHR43029">
    <property type="entry name" value="AMMONIUM TRANSPORTER MEP2"/>
    <property type="match status" value="1"/>
</dbReference>
<dbReference type="InterPro" id="IPR029020">
    <property type="entry name" value="Ammonium/urea_transptr"/>
</dbReference>
<dbReference type="PROSITE" id="PS01219">
    <property type="entry name" value="AMMONIUM_TRANSP"/>
    <property type="match status" value="1"/>
</dbReference>
<feature type="transmembrane region" description="Helical" evidence="8">
    <location>
        <begin position="65"/>
        <end position="86"/>
    </location>
</feature>
<evidence type="ECO:0000259" key="9">
    <source>
        <dbReference type="Pfam" id="PF00909"/>
    </source>
</evidence>
<comment type="subcellular location">
    <subcellularLocation>
        <location evidence="1">Membrane</location>
        <topology evidence="1">Multi-pass membrane protein</topology>
    </subcellularLocation>
</comment>
<evidence type="ECO:0000256" key="4">
    <source>
        <dbReference type="ARBA" id="ARBA00022692"/>
    </source>
</evidence>
<dbReference type="Gene3D" id="1.10.3430.10">
    <property type="entry name" value="Ammonium transporter AmtB like domains"/>
    <property type="match status" value="2"/>
</dbReference>
<feature type="transmembrane region" description="Helical" evidence="8">
    <location>
        <begin position="102"/>
        <end position="129"/>
    </location>
</feature>
<evidence type="ECO:0000313" key="10">
    <source>
        <dbReference type="EMBL" id="KAK0584272.1"/>
    </source>
</evidence>
<dbReference type="GO" id="GO:0005886">
    <property type="term" value="C:plasma membrane"/>
    <property type="evidence" value="ECO:0007669"/>
    <property type="project" value="TreeGrafter"/>
</dbReference>
<keyword evidence="5 8" id="KW-1133">Transmembrane helix</keyword>
<dbReference type="InterPro" id="IPR018047">
    <property type="entry name" value="Ammonium_transpt_CS"/>
</dbReference>
<dbReference type="Proteomes" id="UP001168877">
    <property type="component" value="Unassembled WGS sequence"/>
</dbReference>
<reference evidence="10" key="1">
    <citation type="journal article" date="2022" name="Plant J.">
        <title>Strategies of tolerance reflected in two North American maple genomes.</title>
        <authorList>
            <person name="McEvoy S.L."/>
            <person name="Sezen U.U."/>
            <person name="Trouern-Trend A."/>
            <person name="McMahon S.M."/>
            <person name="Schaberg P.G."/>
            <person name="Yang J."/>
            <person name="Wegrzyn J.L."/>
            <person name="Swenson N.G."/>
        </authorList>
    </citation>
    <scope>NUCLEOTIDE SEQUENCE</scope>
    <source>
        <strain evidence="10">NS2018</strain>
    </source>
</reference>
<evidence type="ECO:0000256" key="5">
    <source>
        <dbReference type="ARBA" id="ARBA00022989"/>
    </source>
</evidence>
<accession>A0AA39RYI2</accession>
<feature type="domain" description="Ammonium transporter AmtB-like" evidence="9">
    <location>
        <begin position="4"/>
        <end position="117"/>
    </location>
</feature>
<protein>
    <recommendedName>
        <fullName evidence="9">Ammonium transporter AmtB-like domain-containing protein</fullName>
    </recommendedName>
</protein>